<dbReference type="InterPro" id="IPR002347">
    <property type="entry name" value="SDR_fam"/>
</dbReference>
<dbReference type="InterPro" id="IPR036291">
    <property type="entry name" value="NAD(P)-bd_dom_sf"/>
</dbReference>
<name>A0AAJ6L399_9ACTN</name>
<evidence type="ECO:0000313" key="4">
    <source>
        <dbReference type="EMBL" id="WLS44431.1"/>
    </source>
</evidence>
<dbReference type="Pfam" id="PF13561">
    <property type="entry name" value="adh_short_C2"/>
    <property type="match status" value="1"/>
</dbReference>
<dbReference type="InterPro" id="IPR020904">
    <property type="entry name" value="Sc_DH/Rdtase_CS"/>
</dbReference>
<dbReference type="NCBIfam" id="NF005559">
    <property type="entry name" value="PRK07231.1"/>
    <property type="match status" value="1"/>
</dbReference>
<comment type="similarity">
    <text evidence="1">Belongs to the short-chain dehydrogenases/reductases (SDR) family.</text>
</comment>
<organism evidence="4 5">
    <name type="scientific">Micromonospora profundi</name>
    <dbReference type="NCBI Taxonomy" id="1420889"/>
    <lineage>
        <taxon>Bacteria</taxon>
        <taxon>Bacillati</taxon>
        <taxon>Actinomycetota</taxon>
        <taxon>Actinomycetes</taxon>
        <taxon>Micromonosporales</taxon>
        <taxon>Micromonosporaceae</taxon>
        <taxon>Micromonospora</taxon>
    </lineage>
</organism>
<dbReference type="FunFam" id="3.40.50.720:FF:000084">
    <property type="entry name" value="Short-chain dehydrogenase reductase"/>
    <property type="match status" value="1"/>
</dbReference>
<dbReference type="PRINTS" id="PR00081">
    <property type="entry name" value="GDHRDH"/>
</dbReference>
<dbReference type="PANTHER" id="PTHR43943:SF2">
    <property type="entry name" value="DEHYDROGENASE_REDUCTASE 4"/>
    <property type="match status" value="1"/>
</dbReference>
<gene>
    <name evidence="4" type="ORF">Q3V37_24050</name>
</gene>
<proteinExistence type="inferred from homology"/>
<dbReference type="GO" id="GO:0016491">
    <property type="term" value="F:oxidoreductase activity"/>
    <property type="evidence" value="ECO:0007669"/>
    <property type="project" value="UniProtKB-KW"/>
</dbReference>
<keyword evidence="2" id="KW-0560">Oxidoreductase</keyword>
<keyword evidence="5" id="KW-1185">Reference proteome</keyword>
<dbReference type="CDD" id="cd05233">
    <property type="entry name" value="SDR_c"/>
    <property type="match status" value="1"/>
</dbReference>
<evidence type="ECO:0000313" key="5">
    <source>
        <dbReference type="Proteomes" id="UP001235874"/>
    </source>
</evidence>
<evidence type="ECO:0000256" key="1">
    <source>
        <dbReference type="ARBA" id="ARBA00006484"/>
    </source>
</evidence>
<reference evidence="4 5" key="1">
    <citation type="submission" date="2023-07" db="EMBL/GenBank/DDBJ databases">
        <title>Micromonospora profundi TRM 95458 converts glycerol to a new osmotic compound.</title>
        <authorList>
            <person name="Lu D."/>
        </authorList>
    </citation>
    <scope>NUCLEOTIDE SEQUENCE [LARGE SCALE GENOMIC DNA]</scope>
    <source>
        <strain evidence="4 5">TRM95458</strain>
    </source>
</reference>
<dbReference type="SUPFAM" id="SSF51735">
    <property type="entry name" value="NAD(P)-binding Rossmann-fold domains"/>
    <property type="match status" value="1"/>
</dbReference>
<accession>A0AAJ6L399</accession>
<evidence type="ECO:0000259" key="3">
    <source>
        <dbReference type="SMART" id="SM00822"/>
    </source>
</evidence>
<dbReference type="InterPro" id="IPR057326">
    <property type="entry name" value="KR_dom"/>
</dbReference>
<dbReference type="RefSeq" id="WP_306271698.1">
    <property type="nucleotide sequence ID" value="NZ_CP130472.1"/>
</dbReference>
<sequence length="255" mass="25588">MDAESRRLVGRVAIVTGASRGIGLAIARRLVAEGARVGLTARHTEALDEAVTALGGPAYAVAVAGRADDTAHQADAVRQVSAAFGPVDLLVNNTGINPVHGPLVDLDLAAARKILDVNLVAALGWVQAVCAAGMTERGGCVVNVSSIAGLAPAPGIAFYGVSKAALNHLTASLAVELGPTVRVNAVAPGVVKTRFAAALYEGREEEVAARYPLGRLGVADDVAGAVAFLASADAAWITGQTIVCDGGVTLGGRSG</sequence>
<dbReference type="AlphaFoldDB" id="A0AAJ6L399"/>
<dbReference type="KEGG" id="mprn:Q3V37_24050"/>
<dbReference type="PROSITE" id="PS00061">
    <property type="entry name" value="ADH_SHORT"/>
    <property type="match status" value="1"/>
</dbReference>
<dbReference type="Gene3D" id="3.40.50.720">
    <property type="entry name" value="NAD(P)-binding Rossmann-like Domain"/>
    <property type="match status" value="1"/>
</dbReference>
<feature type="domain" description="Ketoreductase" evidence="3">
    <location>
        <begin position="11"/>
        <end position="189"/>
    </location>
</feature>
<dbReference type="PANTHER" id="PTHR43943">
    <property type="entry name" value="DEHYDROGENASE/REDUCTASE (SDR FAMILY) MEMBER 4"/>
    <property type="match status" value="1"/>
</dbReference>
<dbReference type="SMART" id="SM00822">
    <property type="entry name" value="PKS_KR"/>
    <property type="match status" value="1"/>
</dbReference>
<dbReference type="PRINTS" id="PR00080">
    <property type="entry name" value="SDRFAMILY"/>
</dbReference>
<dbReference type="Proteomes" id="UP001235874">
    <property type="component" value="Chromosome"/>
</dbReference>
<dbReference type="EMBL" id="CP130472">
    <property type="protein sequence ID" value="WLS44431.1"/>
    <property type="molecule type" value="Genomic_DNA"/>
</dbReference>
<evidence type="ECO:0000256" key="2">
    <source>
        <dbReference type="ARBA" id="ARBA00023002"/>
    </source>
</evidence>
<protein>
    <submittedName>
        <fullName evidence="4">SDR family oxidoreductase</fullName>
    </submittedName>
</protein>